<comment type="caution">
    <text evidence="4">The sequence shown here is derived from an EMBL/GenBank/DDBJ whole genome shotgun (WGS) entry which is preliminary data.</text>
</comment>
<proteinExistence type="inferred from homology"/>
<evidence type="ECO:0000259" key="2">
    <source>
        <dbReference type="Pfam" id="PF02481"/>
    </source>
</evidence>
<dbReference type="InterPro" id="IPR010994">
    <property type="entry name" value="RuvA_2-like"/>
</dbReference>
<reference evidence="4" key="1">
    <citation type="submission" date="2021-09" db="EMBL/GenBank/DDBJ databases">
        <title>Fulvivirga sp. isolated from coastal sediment.</title>
        <authorList>
            <person name="Yu H."/>
        </authorList>
    </citation>
    <scope>NUCLEOTIDE SEQUENCE</scope>
    <source>
        <strain evidence="4">1062</strain>
    </source>
</reference>
<sequence length="376" mass="41088">MDQNRLDQLALHCIPGIGSVTIRQLIAHCGSASAVWAAPKKKITAIPGIGPYTYSLLSHRNTACHKAEKIAEALPGEEVRLLFHTDDTFPVRLRQIPDAPSLLYFRGTADLNQKKIIAIVGTRRATRYGLDFTSELILNLSHHKPLIISGLAYGIDICAHKCAIREGLATIGILAGGLNRIYPAGHSATAFKMIHNGGLLSEHALDIAPEAHLFPARNRIIAGIADAVIIVEAAAKGGALITARLANDYNRDVFALPGPVNAPYSTGCNNLIKRNQAHLLTSAADIEYILDWQTKEASSAHFRIVIENLSVPENRILTLLETEKYPVQLDHLSWATNLTVYETATALLQLEFKGLIRALPGNRYCLPQESLSKHIY</sequence>
<evidence type="ECO:0000256" key="1">
    <source>
        <dbReference type="ARBA" id="ARBA00006525"/>
    </source>
</evidence>
<dbReference type="Pfam" id="PF17782">
    <property type="entry name" value="WHD_DprA"/>
    <property type="match status" value="1"/>
</dbReference>
<evidence type="ECO:0000313" key="5">
    <source>
        <dbReference type="Proteomes" id="UP001139409"/>
    </source>
</evidence>
<dbReference type="Gene3D" id="1.10.10.10">
    <property type="entry name" value="Winged helix-like DNA-binding domain superfamily/Winged helix DNA-binding domain"/>
    <property type="match status" value="1"/>
</dbReference>
<accession>A0A9X1L1Y1</accession>
<dbReference type="GO" id="GO:0009294">
    <property type="term" value="P:DNA-mediated transformation"/>
    <property type="evidence" value="ECO:0007669"/>
    <property type="project" value="InterPro"/>
</dbReference>
<protein>
    <submittedName>
        <fullName evidence="4">DNA-processing protein DprA</fullName>
    </submittedName>
</protein>
<evidence type="ECO:0000313" key="4">
    <source>
        <dbReference type="EMBL" id="MCA6079144.1"/>
    </source>
</evidence>
<dbReference type="PANTHER" id="PTHR43022:SF1">
    <property type="entry name" value="PROTEIN SMF"/>
    <property type="match status" value="1"/>
</dbReference>
<dbReference type="InterPro" id="IPR041614">
    <property type="entry name" value="DprA_WH"/>
</dbReference>
<dbReference type="SUPFAM" id="SSF47781">
    <property type="entry name" value="RuvA domain 2-like"/>
    <property type="match status" value="1"/>
</dbReference>
<dbReference type="SUPFAM" id="SSF102405">
    <property type="entry name" value="MCP/YpsA-like"/>
    <property type="match status" value="1"/>
</dbReference>
<dbReference type="InterPro" id="IPR036388">
    <property type="entry name" value="WH-like_DNA-bd_sf"/>
</dbReference>
<dbReference type="InterPro" id="IPR003488">
    <property type="entry name" value="DprA"/>
</dbReference>
<dbReference type="Pfam" id="PF02481">
    <property type="entry name" value="DNA_processg_A"/>
    <property type="match status" value="1"/>
</dbReference>
<keyword evidence="5" id="KW-1185">Reference proteome</keyword>
<name>A0A9X1L1Y1_9BACT</name>
<comment type="similarity">
    <text evidence="1">Belongs to the DprA/Smf family.</text>
</comment>
<dbReference type="AlphaFoldDB" id="A0A9X1L1Y1"/>
<feature type="domain" description="Smf/DprA SLOG" evidence="2">
    <location>
        <begin position="81"/>
        <end position="286"/>
    </location>
</feature>
<evidence type="ECO:0000259" key="3">
    <source>
        <dbReference type="Pfam" id="PF17782"/>
    </source>
</evidence>
<dbReference type="EMBL" id="JAIXNE010000010">
    <property type="protein sequence ID" value="MCA6079144.1"/>
    <property type="molecule type" value="Genomic_DNA"/>
</dbReference>
<organism evidence="4 5">
    <name type="scientific">Fulvivirga sedimenti</name>
    <dbReference type="NCBI Taxonomy" id="2879465"/>
    <lineage>
        <taxon>Bacteria</taxon>
        <taxon>Pseudomonadati</taxon>
        <taxon>Bacteroidota</taxon>
        <taxon>Cytophagia</taxon>
        <taxon>Cytophagales</taxon>
        <taxon>Fulvivirgaceae</taxon>
        <taxon>Fulvivirga</taxon>
    </lineage>
</organism>
<dbReference type="Gene3D" id="3.40.50.450">
    <property type="match status" value="1"/>
</dbReference>
<dbReference type="RefSeq" id="WP_225700005.1">
    <property type="nucleotide sequence ID" value="NZ_JAIXNE010000010.1"/>
</dbReference>
<dbReference type="PANTHER" id="PTHR43022">
    <property type="entry name" value="PROTEIN SMF"/>
    <property type="match status" value="1"/>
</dbReference>
<gene>
    <name evidence="4" type="primary">dprA</name>
    <name evidence="4" type="ORF">LDX50_30005</name>
</gene>
<feature type="domain" description="DprA winged helix" evidence="3">
    <location>
        <begin position="308"/>
        <end position="362"/>
    </location>
</feature>
<dbReference type="InterPro" id="IPR057666">
    <property type="entry name" value="DrpA_SLOG"/>
</dbReference>
<dbReference type="NCBIfam" id="TIGR00732">
    <property type="entry name" value="dprA"/>
    <property type="match status" value="1"/>
</dbReference>
<dbReference type="Proteomes" id="UP001139409">
    <property type="component" value="Unassembled WGS sequence"/>
</dbReference>